<dbReference type="SUPFAM" id="SSF51905">
    <property type="entry name" value="FAD/NAD(P)-binding domain"/>
    <property type="match status" value="1"/>
</dbReference>
<dbReference type="EC" id="1.14.13.-" evidence="1"/>
<dbReference type="GO" id="GO:0008682">
    <property type="term" value="F:3-demethoxyubiquinol 3-hydroxylase activity"/>
    <property type="evidence" value="ECO:0007669"/>
    <property type="project" value="TreeGrafter"/>
</dbReference>
<dbReference type="Gene3D" id="3.50.50.60">
    <property type="entry name" value="FAD/NAD(P)-binding domain"/>
    <property type="match status" value="1"/>
</dbReference>
<dbReference type="PANTHER" id="PTHR43876:SF10">
    <property type="entry name" value="3-DEMETHOXYUBIQUINOL 3-HYDROXYLASE"/>
    <property type="match status" value="1"/>
</dbReference>
<dbReference type="InterPro" id="IPR036188">
    <property type="entry name" value="FAD/NAD-bd_sf"/>
</dbReference>
<protein>
    <submittedName>
        <fullName evidence="1">2-octaprenyl-3-methyl-6-methoxy-1,4-benzoquinol hydroxylase</fullName>
        <ecNumber evidence="1">1.14.13.-</ecNumber>
    </submittedName>
</protein>
<dbReference type="AlphaFoldDB" id="A0A379AKU1"/>
<organism evidence="1 2">
    <name type="scientific">Enterobacter agglomerans</name>
    <name type="common">Erwinia herbicola</name>
    <name type="synonym">Pantoea agglomerans</name>
    <dbReference type="NCBI Taxonomy" id="549"/>
    <lineage>
        <taxon>Bacteria</taxon>
        <taxon>Pseudomonadati</taxon>
        <taxon>Pseudomonadota</taxon>
        <taxon>Gammaproteobacteria</taxon>
        <taxon>Enterobacterales</taxon>
        <taxon>Erwiniaceae</taxon>
        <taxon>Pantoea</taxon>
        <taxon>Pantoea agglomerans group</taxon>
    </lineage>
</organism>
<dbReference type="EMBL" id="UGSO01000001">
    <property type="protein sequence ID" value="SUB17900.1"/>
    <property type="molecule type" value="Genomic_DNA"/>
</dbReference>
<gene>
    <name evidence="1" type="primary">ubiF_3</name>
    <name evidence="1" type="ORF">NCTC9381_03841</name>
</gene>
<evidence type="ECO:0000313" key="2">
    <source>
        <dbReference type="Proteomes" id="UP000254640"/>
    </source>
</evidence>
<name>A0A379AKU1_ENTAG</name>
<sequence length="114" mass="12633">MAWSGAALACGLTQQHFRVAVIERAEPAPFDADSDPDLRISAIGSSSVGLLKQLNVWPRVEAMRSAPYRRLETWEWQTAQVSFDAASLGLPELGFMVENSVLQRALWEEMQSLA</sequence>
<reference evidence="1 2" key="1">
    <citation type="submission" date="2018-06" db="EMBL/GenBank/DDBJ databases">
        <authorList>
            <consortium name="Pathogen Informatics"/>
            <person name="Doyle S."/>
        </authorList>
    </citation>
    <scope>NUCLEOTIDE SEQUENCE [LARGE SCALE GENOMIC DNA]</scope>
    <source>
        <strain evidence="1 2">NCTC9381</strain>
    </source>
</reference>
<dbReference type="Proteomes" id="UP000254640">
    <property type="component" value="Unassembled WGS sequence"/>
</dbReference>
<accession>A0A379AKU1</accession>
<dbReference type="InterPro" id="IPR051205">
    <property type="entry name" value="UbiH/COQ6_monooxygenase"/>
</dbReference>
<proteinExistence type="predicted"/>
<dbReference type="PANTHER" id="PTHR43876">
    <property type="entry name" value="UBIQUINONE BIOSYNTHESIS MONOOXYGENASE COQ6, MITOCHONDRIAL"/>
    <property type="match status" value="1"/>
</dbReference>
<keyword evidence="1" id="KW-0560">Oxidoreductase</keyword>
<evidence type="ECO:0000313" key="1">
    <source>
        <dbReference type="EMBL" id="SUB17900.1"/>
    </source>
</evidence>
<keyword evidence="2" id="KW-1185">Reference proteome</keyword>